<protein>
    <submittedName>
        <fullName evidence="1">Uncharacterized protein</fullName>
    </submittedName>
</protein>
<sequence length="63" mass="6929">MSDREKPTETEIKYAIGYALRSEGIAASMPDGCGGWVTSDHLDLSAEDLEPFTMRLLQALNII</sequence>
<dbReference type="AlphaFoldDB" id="A0A366DJ65"/>
<dbReference type="EMBL" id="QNRH01000016">
    <property type="protein sequence ID" value="RBO89278.1"/>
    <property type="molecule type" value="Genomic_DNA"/>
</dbReference>
<gene>
    <name evidence="1" type="ORF">DFR47_1166</name>
</gene>
<comment type="caution">
    <text evidence="1">The sequence shown here is derived from an EMBL/GenBank/DDBJ whole genome shotgun (WGS) entry which is preliminary data.</text>
</comment>
<evidence type="ECO:0000313" key="1">
    <source>
        <dbReference type="EMBL" id="RBO89278.1"/>
    </source>
</evidence>
<name>A0A366DJ65_9HYPH</name>
<dbReference type="Proteomes" id="UP000252893">
    <property type="component" value="Unassembled WGS sequence"/>
</dbReference>
<reference evidence="1 2" key="1">
    <citation type="submission" date="2018-06" db="EMBL/GenBank/DDBJ databases">
        <title>Genomic Encyclopedia of Type Strains, Phase IV (KMG-IV): sequencing the most valuable type-strain genomes for metagenomic binning, comparative biology and taxonomic classification.</title>
        <authorList>
            <person name="Goeker M."/>
        </authorList>
    </citation>
    <scope>NUCLEOTIDE SEQUENCE [LARGE SCALE GENOMIC DNA]</scope>
    <source>
        <strain evidence="1 2">DSM 25619</strain>
    </source>
</reference>
<keyword evidence="2" id="KW-1185">Reference proteome</keyword>
<dbReference type="RefSeq" id="WP_113946388.1">
    <property type="nucleotide sequence ID" value="NZ_JBHEEG010000001.1"/>
</dbReference>
<dbReference type="OrthoDB" id="8453074at2"/>
<proteinExistence type="predicted"/>
<evidence type="ECO:0000313" key="2">
    <source>
        <dbReference type="Proteomes" id="UP000252893"/>
    </source>
</evidence>
<organism evidence="1 2">
    <name type="scientific">Pseudochrobactrum asaccharolyticum</name>
    <dbReference type="NCBI Taxonomy" id="354351"/>
    <lineage>
        <taxon>Bacteria</taxon>
        <taxon>Pseudomonadati</taxon>
        <taxon>Pseudomonadota</taxon>
        <taxon>Alphaproteobacteria</taxon>
        <taxon>Hyphomicrobiales</taxon>
        <taxon>Brucellaceae</taxon>
        <taxon>Pseudochrobactrum</taxon>
    </lineage>
</organism>
<accession>A0A366DJ65</accession>